<dbReference type="SUPFAM" id="SSF109604">
    <property type="entry name" value="HD-domain/PDEase-like"/>
    <property type="match status" value="1"/>
</dbReference>
<evidence type="ECO:0000259" key="2">
    <source>
        <dbReference type="PROSITE" id="PS51833"/>
    </source>
</evidence>
<dbReference type="SUPFAM" id="SSF141868">
    <property type="entry name" value="EAL domain-like"/>
    <property type="match status" value="1"/>
</dbReference>
<feature type="domain" description="EAL" evidence="1">
    <location>
        <begin position="1"/>
        <end position="210"/>
    </location>
</feature>
<dbReference type="InterPro" id="IPR052340">
    <property type="entry name" value="RNase_Y/CdgJ"/>
</dbReference>
<gene>
    <name evidence="3" type="primary">cdgJ</name>
    <name evidence="3" type="ORF">KBTEX_02488</name>
</gene>
<evidence type="ECO:0000313" key="3">
    <source>
        <dbReference type="EMBL" id="QEA06158.1"/>
    </source>
</evidence>
<proteinExistence type="predicted"/>
<dbReference type="PANTHER" id="PTHR33525">
    <property type="match status" value="1"/>
</dbReference>
<dbReference type="InterPro" id="IPR035919">
    <property type="entry name" value="EAL_sf"/>
</dbReference>
<dbReference type="PROSITE" id="PS51833">
    <property type="entry name" value="HDOD"/>
    <property type="match status" value="1"/>
</dbReference>
<sequence length="410" mass="45141">MTETATQVLMARQPIFDTGVNVVAYELLYRSPDGRGPGDLVDGDRATSEVLISRYTSLHWSGGSSVVPAFVNLPQDMLEAESLPAVPPAELVIEVLEDASPTPALITALERYRETGYRIALDDFAHAGHLEPLIALADVVKLDVQALGERGLAEQVRLLAPHNVTLLAEKVETREEFEHCRTLGCTLFQGYFLRRPELLTGRVPESNRIVLLQLLAAFADPDVSTRQLIELIERDPPLTYRLLRVLNSCALGVRHPVSSLKEALVLLGRREVHKWVALLVLGARDGTPTELVRQALTVSRMSELLAGRSGRADPDRAFFAGLLRHMDALLDIPRETLLAEIDIGTEIREALEGGHNDVGDVLGKVCLFVDGRWTELPRGDDPAMLQGCYADSLDWTNETMQSMFSVASDP</sequence>
<dbReference type="InterPro" id="IPR014408">
    <property type="entry name" value="dGMP_Pdiesterase_EAL/HD-GYP"/>
</dbReference>
<dbReference type="AlphaFoldDB" id="A0A5B8RE32"/>
<dbReference type="EC" id="3.1.4.52" evidence="3"/>
<dbReference type="Pfam" id="PF00563">
    <property type="entry name" value="EAL"/>
    <property type="match status" value="1"/>
</dbReference>
<feature type="domain" description="HDOD" evidence="2">
    <location>
        <begin position="204"/>
        <end position="395"/>
    </location>
</feature>
<keyword evidence="3" id="KW-0378">Hydrolase</keyword>
<accession>A0A5B8RE32</accession>
<dbReference type="InterPro" id="IPR013976">
    <property type="entry name" value="HDOD"/>
</dbReference>
<dbReference type="InterPro" id="IPR001633">
    <property type="entry name" value="EAL_dom"/>
</dbReference>
<dbReference type="PROSITE" id="PS50883">
    <property type="entry name" value="EAL"/>
    <property type="match status" value="1"/>
</dbReference>
<reference evidence="3" key="1">
    <citation type="submission" date="2019-06" db="EMBL/GenBank/DDBJ databases">
        <authorList>
            <person name="Murdoch R.W."/>
            <person name="Fathepure B."/>
        </authorList>
    </citation>
    <scope>NUCLEOTIDE SEQUENCE</scope>
</reference>
<name>A0A5B8RE32_9ZZZZ</name>
<dbReference type="GO" id="GO:0071111">
    <property type="term" value="F:cyclic-guanylate-specific phosphodiesterase activity"/>
    <property type="evidence" value="ECO:0007669"/>
    <property type="project" value="UniProtKB-EC"/>
</dbReference>
<dbReference type="Gene3D" id="3.20.20.450">
    <property type="entry name" value="EAL domain"/>
    <property type="match status" value="1"/>
</dbReference>
<evidence type="ECO:0000259" key="1">
    <source>
        <dbReference type="PROSITE" id="PS50883"/>
    </source>
</evidence>
<dbReference type="PIRSF" id="PIRSF003180">
    <property type="entry name" value="DiGMPpdiest_YuxH"/>
    <property type="match status" value="1"/>
</dbReference>
<dbReference type="EMBL" id="MN079128">
    <property type="protein sequence ID" value="QEA06158.1"/>
    <property type="molecule type" value="Genomic_DNA"/>
</dbReference>
<dbReference type="SMART" id="SM00052">
    <property type="entry name" value="EAL"/>
    <property type="match status" value="1"/>
</dbReference>
<protein>
    <submittedName>
        <fullName evidence="3">Cyclic di-GMP phosphodiesterase CdgJ</fullName>
        <ecNumber evidence="3">3.1.4.52</ecNumber>
    </submittedName>
</protein>
<dbReference type="Gene3D" id="1.10.3210.10">
    <property type="entry name" value="Hypothetical protein af1432"/>
    <property type="match status" value="1"/>
</dbReference>
<organism evidence="3">
    <name type="scientific">uncultured organism</name>
    <dbReference type="NCBI Taxonomy" id="155900"/>
    <lineage>
        <taxon>unclassified sequences</taxon>
        <taxon>environmental samples</taxon>
    </lineage>
</organism>
<dbReference type="PANTHER" id="PTHR33525:SF4">
    <property type="entry name" value="CYCLIC DI-GMP PHOSPHODIESTERASE CDGJ"/>
    <property type="match status" value="1"/>
</dbReference>
<dbReference type="Pfam" id="PF08668">
    <property type="entry name" value="HDOD"/>
    <property type="match status" value="1"/>
</dbReference>